<dbReference type="Proteomes" id="UP001482620">
    <property type="component" value="Unassembled WGS sequence"/>
</dbReference>
<evidence type="ECO:0000313" key="2">
    <source>
        <dbReference type="Proteomes" id="UP001482620"/>
    </source>
</evidence>
<protein>
    <submittedName>
        <fullName evidence="1">Uncharacterized protein</fullName>
    </submittedName>
</protein>
<sequence length="129" mass="14572">MDCKEAADEVDKTVAAMEKRKPNQSQGVCRDLYKDGGAAFEMRTKFQLSRYFFALRHKHFVVFTSFKNHNKKLCCTVAQLVSLLPCSKKVLDLNPSLGSFCMEFSCSPRACVGSHRVPRLPPTVQRHAC</sequence>
<accession>A0ABV0TZX4</accession>
<proteinExistence type="predicted"/>
<dbReference type="EMBL" id="JAHRIQ010050666">
    <property type="protein sequence ID" value="MEQ2238094.1"/>
    <property type="molecule type" value="Genomic_DNA"/>
</dbReference>
<organism evidence="1 2">
    <name type="scientific">Ilyodon furcidens</name>
    <name type="common">goldbreast splitfin</name>
    <dbReference type="NCBI Taxonomy" id="33524"/>
    <lineage>
        <taxon>Eukaryota</taxon>
        <taxon>Metazoa</taxon>
        <taxon>Chordata</taxon>
        <taxon>Craniata</taxon>
        <taxon>Vertebrata</taxon>
        <taxon>Euteleostomi</taxon>
        <taxon>Actinopterygii</taxon>
        <taxon>Neopterygii</taxon>
        <taxon>Teleostei</taxon>
        <taxon>Neoteleostei</taxon>
        <taxon>Acanthomorphata</taxon>
        <taxon>Ovalentaria</taxon>
        <taxon>Atherinomorphae</taxon>
        <taxon>Cyprinodontiformes</taxon>
        <taxon>Goodeidae</taxon>
        <taxon>Ilyodon</taxon>
    </lineage>
</organism>
<keyword evidence="2" id="KW-1185">Reference proteome</keyword>
<comment type="caution">
    <text evidence="1">The sequence shown here is derived from an EMBL/GenBank/DDBJ whole genome shotgun (WGS) entry which is preliminary data.</text>
</comment>
<evidence type="ECO:0000313" key="1">
    <source>
        <dbReference type="EMBL" id="MEQ2238094.1"/>
    </source>
</evidence>
<gene>
    <name evidence="1" type="ORF">ILYODFUR_029877</name>
</gene>
<reference evidence="1 2" key="1">
    <citation type="submission" date="2021-06" db="EMBL/GenBank/DDBJ databases">
        <authorList>
            <person name="Palmer J.M."/>
        </authorList>
    </citation>
    <scope>NUCLEOTIDE SEQUENCE [LARGE SCALE GENOMIC DNA]</scope>
    <source>
        <strain evidence="2">if_2019</strain>
        <tissue evidence="1">Muscle</tissue>
    </source>
</reference>
<name>A0ABV0TZX4_9TELE</name>